<feature type="region of interest" description="Disordered" evidence="7">
    <location>
        <begin position="1"/>
        <end position="25"/>
    </location>
</feature>
<name>A0A318JWQ1_9NOCA</name>
<feature type="compositionally biased region" description="Low complexity" evidence="7">
    <location>
        <begin position="11"/>
        <end position="21"/>
    </location>
</feature>
<evidence type="ECO:0000256" key="3">
    <source>
        <dbReference type="ARBA" id="ARBA00022475"/>
    </source>
</evidence>
<comment type="similarity">
    <text evidence="2">Belongs to the EccE family.</text>
</comment>
<evidence type="ECO:0000256" key="1">
    <source>
        <dbReference type="ARBA" id="ARBA00004236"/>
    </source>
</evidence>
<dbReference type="GO" id="GO:0005886">
    <property type="term" value="C:plasma membrane"/>
    <property type="evidence" value="ECO:0007669"/>
    <property type="project" value="UniProtKB-SubCell"/>
</dbReference>
<dbReference type="NCBIfam" id="TIGR03923">
    <property type="entry name" value="T7SS_EccE"/>
    <property type="match status" value="1"/>
</dbReference>
<dbReference type="EMBL" id="QJKF01000008">
    <property type="protein sequence ID" value="PXX61710.1"/>
    <property type="molecule type" value="Genomic_DNA"/>
</dbReference>
<reference evidence="9 10" key="1">
    <citation type="submission" date="2018-05" db="EMBL/GenBank/DDBJ databases">
        <title>Genomic Encyclopedia of Type Strains, Phase IV (KMG-IV): sequencing the most valuable type-strain genomes for metagenomic binning, comparative biology and taxonomic classification.</title>
        <authorList>
            <person name="Goeker M."/>
        </authorList>
    </citation>
    <scope>NUCLEOTIDE SEQUENCE [LARGE SCALE GENOMIC DNA]</scope>
    <source>
        <strain evidence="9 10">DSM 44704</strain>
    </source>
</reference>
<evidence type="ECO:0000256" key="6">
    <source>
        <dbReference type="ARBA" id="ARBA00023136"/>
    </source>
</evidence>
<evidence type="ECO:0000256" key="5">
    <source>
        <dbReference type="ARBA" id="ARBA00022989"/>
    </source>
</evidence>
<evidence type="ECO:0000256" key="2">
    <source>
        <dbReference type="ARBA" id="ARBA00007759"/>
    </source>
</evidence>
<comment type="caution">
    <text evidence="9">The sequence shown here is derived from an EMBL/GenBank/DDBJ whole genome shotgun (WGS) entry which is preliminary data.</text>
</comment>
<gene>
    <name evidence="9" type="ORF">DFR70_108268</name>
</gene>
<protein>
    <submittedName>
        <fullName evidence="9">Type VII secretion protein EccE</fullName>
    </submittedName>
</protein>
<dbReference type="AlphaFoldDB" id="A0A318JWQ1"/>
<dbReference type="Pfam" id="PF11203">
    <property type="entry name" value="EccE"/>
    <property type="match status" value="1"/>
</dbReference>
<feature type="domain" description="Type VII secretion system protein EccE" evidence="8">
    <location>
        <begin position="207"/>
        <end position="303"/>
    </location>
</feature>
<evidence type="ECO:0000256" key="4">
    <source>
        <dbReference type="ARBA" id="ARBA00022692"/>
    </source>
</evidence>
<evidence type="ECO:0000259" key="8">
    <source>
        <dbReference type="Pfam" id="PF11203"/>
    </source>
</evidence>
<dbReference type="OrthoDB" id="4152590at2"/>
<keyword evidence="4" id="KW-0812">Transmembrane</keyword>
<keyword evidence="3" id="KW-1003">Cell membrane</keyword>
<feature type="compositionally biased region" description="Polar residues" evidence="7">
    <location>
        <begin position="1"/>
        <end position="10"/>
    </location>
</feature>
<proteinExistence type="inferred from homology"/>
<keyword evidence="6" id="KW-0472">Membrane</keyword>
<evidence type="ECO:0000313" key="9">
    <source>
        <dbReference type="EMBL" id="PXX61710.1"/>
    </source>
</evidence>
<evidence type="ECO:0000256" key="7">
    <source>
        <dbReference type="SAM" id="MobiDB-lite"/>
    </source>
</evidence>
<organism evidence="9 10">
    <name type="scientific">Nocardia tenerifensis</name>
    <dbReference type="NCBI Taxonomy" id="228006"/>
    <lineage>
        <taxon>Bacteria</taxon>
        <taxon>Bacillati</taxon>
        <taxon>Actinomycetota</taxon>
        <taxon>Actinomycetes</taxon>
        <taxon>Mycobacteriales</taxon>
        <taxon>Nocardiaceae</taxon>
        <taxon>Nocardia</taxon>
    </lineage>
</organism>
<dbReference type="Proteomes" id="UP000247569">
    <property type="component" value="Unassembled WGS sequence"/>
</dbReference>
<accession>A0A318JWQ1</accession>
<evidence type="ECO:0000313" key="10">
    <source>
        <dbReference type="Proteomes" id="UP000247569"/>
    </source>
</evidence>
<keyword evidence="5" id="KW-1133">Transmembrane helix</keyword>
<keyword evidence="10" id="KW-1185">Reference proteome</keyword>
<comment type="subcellular location">
    <subcellularLocation>
        <location evidence="1">Cell membrane</location>
    </subcellularLocation>
</comment>
<dbReference type="InterPro" id="IPR050051">
    <property type="entry name" value="EccE_dom"/>
</dbReference>
<sequence length="582" mass="60391">METGRVNNEQIPGTTETAAAAIPPPGPCRRTPFDLAPLTIVLPCAAAGTAAATTAIALDAPLWGTASAGVAACVLGAARVRKTNIWRILGMRTALWWRNRRENARPAHTEPFDVPIPETSGDRCGMRWDGSHLITMLALDRAAVTPTLLDTADIHSSSVVSLADVARCLDQFDIRLSAVDVLALGVRTQGPHNVADLYQKLLGPLPAAASRTLWLVLRFDPLDNAGAIGNRGGGQEGMIRAALVATRRVASRLTTRGVRVSVLTAVELAAAEAATLHDTEVTQWSENWRALRNNSIELTGYAIPPARLDSGVLTSVWALPGKSVLTRLRLTPKPESNTPGRRGTAVALTALVRRDVTGGPDTESDSAVATLGLLPLPGNQRRLLLDGGHLPLSAALSGPAAAMARFTVPVGGCGQVIGATESGSGVAVPLFGPSVRRVEIVGSLGLTQLMVLRSVAVGAKVIVHSARPSAWEHLVDEVGAPAALSVSSAGGSHHAASATMIVYDGVTSAGQVSDATAVYVRGPEEAAGPDADVVLIESADAPGQLVLRTAGEDLTVRLVSLPEEFEYLGATATEAEALAPTA</sequence>
<dbReference type="InterPro" id="IPR021368">
    <property type="entry name" value="T7SS_EccE"/>
</dbReference>